<protein>
    <submittedName>
        <fullName evidence="1">LRP1</fullName>
    </submittedName>
</protein>
<name>A0A6J8B1A8_MYTCO</name>
<dbReference type="EMBL" id="CACVKT020002298">
    <property type="protein sequence ID" value="CAC5377273.1"/>
    <property type="molecule type" value="Genomic_DNA"/>
</dbReference>
<dbReference type="Proteomes" id="UP000507470">
    <property type="component" value="Unassembled WGS sequence"/>
</dbReference>
<dbReference type="OrthoDB" id="382013at2759"/>
<evidence type="ECO:0000313" key="2">
    <source>
        <dbReference type="Proteomes" id="UP000507470"/>
    </source>
</evidence>
<dbReference type="InterPro" id="IPR000033">
    <property type="entry name" value="LDLR_classB_rpt"/>
</dbReference>
<reference evidence="1 2" key="1">
    <citation type="submission" date="2020-06" db="EMBL/GenBank/DDBJ databases">
        <authorList>
            <person name="Li R."/>
            <person name="Bekaert M."/>
        </authorList>
    </citation>
    <scope>NUCLEOTIDE SEQUENCE [LARGE SCALE GENOMIC DNA]</scope>
    <source>
        <strain evidence="2">wild</strain>
    </source>
</reference>
<proteinExistence type="predicted"/>
<dbReference type="AlphaFoldDB" id="A0A6J8B1A8"/>
<accession>A0A6J8B1A8</accession>
<dbReference type="InterPro" id="IPR011042">
    <property type="entry name" value="6-blade_b-propeller_TolB-like"/>
</dbReference>
<organism evidence="1 2">
    <name type="scientific">Mytilus coruscus</name>
    <name type="common">Sea mussel</name>
    <dbReference type="NCBI Taxonomy" id="42192"/>
    <lineage>
        <taxon>Eukaryota</taxon>
        <taxon>Metazoa</taxon>
        <taxon>Spiralia</taxon>
        <taxon>Lophotrochozoa</taxon>
        <taxon>Mollusca</taxon>
        <taxon>Bivalvia</taxon>
        <taxon>Autobranchia</taxon>
        <taxon>Pteriomorphia</taxon>
        <taxon>Mytilida</taxon>
        <taxon>Mytiloidea</taxon>
        <taxon>Mytilidae</taxon>
        <taxon>Mytilinae</taxon>
        <taxon>Mytilus</taxon>
    </lineage>
</organism>
<sequence>MIPFINFTGSIGLEIQVQEISLSSHNRILQTVVQTATFPKGIAVDSANDHIYWVDDFRYKLSRCNLDGPNMTVISTLIYPWVIRLDVTSRWMYISESYSGISKSRFNLAEKQTIVNFTSTPVLCMDIATSSEEKSMKLLKTCRDNDKDRNPVDDTGTRKLDSPECFNHEV</sequence>
<dbReference type="SMART" id="SM00135">
    <property type="entry name" value="LY"/>
    <property type="match status" value="1"/>
</dbReference>
<gene>
    <name evidence="1" type="ORF">MCOR_13596</name>
</gene>
<dbReference type="SUPFAM" id="SSF63825">
    <property type="entry name" value="YWTD domain"/>
    <property type="match status" value="1"/>
</dbReference>
<evidence type="ECO:0000313" key="1">
    <source>
        <dbReference type="EMBL" id="CAC5377273.1"/>
    </source>
</evidence>
<keyword evidence="2" id="KW-1185">Reference proteome</keyword>
<dbReference type="Gene3D" id="2.120.10.30">
    <property type="entry name" value="TolB, C-terminal domain"/>
    <property type="match status" value="1"/>
</dbReference>